<evidence type="ECO:0000313" key="1">
    <source>
        <dbReference type="EMBL" id="MFF3341249.1"/>
    </source>
</evidence>
<dbReference type="InterPro" id="IPR029039">
    <property type="entry name" value="Flavoprotein-like_sf"/>
</dbReference>
<proteinExistence type="predicted"/>
<keyword evidence="2" id="KW-1185">Reference proteome</keyword>
<dbReference type="SUPFAM" id="SSF52218">
    <property type="entry name" value="Flavoproteins"/>
    <property type="match status" value="1"/>
</dbReference>
<accession>A0ABW6RI84</accession>
<evidence type="ECO:0000313" key="2">
    <source>
        <dbReference type="Proteomes" id="UP001601976"/>
    </source>
</evidence>
<reference evidence="1 2" key="1">
    <citation type="submission" date="2024-10" db="EMBL/GenBank/DDBJ databases">
        <title>The Natural Products Discovery Center: Release of the First 8490 Sequenced Strains for Exploring Actinobacteria Biosynthetic Diversity.</title>
        <authorList>
            <person name="Kalkreuter E."/>
            <person name="Kautsar S.A."/>
            <person name="Yang D."/>
            <person name="Bader C.D."/>
            <person name="Teijaro C.N."/>
            <person name="Fluegel L."/>
            <person name="Davis C.M."/>
            <person name="Simpson J.R."/>
            <person name="Lauterbach L."/>
            <person name="Steele A.D."/>
            <person name="Gui C."/>
            <person name="Meng S."/>
            <person name="Li G."/>
            <person name="Viehrig K."/>
            <person name="Ye F."/>
            <person name="Su P."/>
            <person name="Kiefer A.F."/>
            <person name="Nichols A."/>
            <person name="Cepeda A.J."/>
            <person name="Yan W."/>
            <person name="Fan B."/>
            <person name="Jiang Y."/>
            <person name="Adhikari A."/>
            <person name="Zheng C.-J."/>
            <person name="Schuster L."/>
            <person name="Cowan T.M."/>
            <person name="Smanski M.J."/>
            <person name="Chevrette M.G."/>
            <person name="De Carvalho L.P.S."/>
            <person name="Shen B."/>
        </authorList>
    </citation>
    <scope>NUCLEOTIDE SEQUENCE [LARGE SCALE GENOMIC DNA]</scope>
    <source>
        <strain evidence="1 2">NPDC003029</strain>
    </source>
</reference>
<dbReference type="RefSeq" id="WP_387896451.1">
    <property type="nucleotide sequence ID" value="NZ_JBIAPK010000006.1"/>
</dbReference>
<comment type="caution">
    <text evidence="1">The sequence shown here is derived from an EMBL/GenBank/DDBJ whole genome shotgun (WGS) entry which is preliminary data.</text>
</comment>
<dbReference type="Gene3D" id="3.40.50.360">
    <property type="match status" value="1"/>
</dbReference>
<name>A0ABW6RI84_9ACTN</name>
<protein>
    <submittedName>
        <fullName evidence="1">Flavodoxin family protein</fullName>
    </submittedName>
</protein>
<gene>
    <name evidence="1" type="ORF">ACFYWW_21310</name>
</gene>
<dbReference type="Proteomes" id="UP001601976">
    <property type="component" value="Unassembled WGS sequence"/>
</dbReference>
<organism evidence="1 2">
    <name type="scientific">Streptomyces flavidovirens</name>
    <dbReference type="NCBI Taxonomy" id="67298"/>
    <lineage>
        <taxon>Bacteria</taxon>
        <taxon>Bacillati</taxon>
        <taxon>Actinomycetota</taxon>
        <taxon>Actinomycetes</taxon>
        <taxon>Kitasatosporales</taxon>
        <taxon>Streptomycetaceae</taxon>
        <taxon>Streptomyces</taxon>
    </lineage>
</organism>
<dbReference type="EMBL" id="JBIAPK010000006">
    <property type="protein sequence ID" value="MFF3341249.1"/>
    <property type="molecule type" value="Genomic_DNA"/>
</dbReference>
<sequence length="184" mass="19759">MAAITLAWCHIRGRWAVLITEAREGIVTMKAVIVCASVSHGNTRRVADTMAPLLGAKVVAPEEADLGELVGADLVGFGSGVFYSRLHPRLTDFVKALPTGRGRAFVFATSGLPEIPVAPFTRPLVQLLEGKGFDVAGSFSCRAFDTWAPFKIVGGINKQRPNVEDLAAARVFAERLRDERGPVS</sequence>